<dbReference type="RefSeq" id="WP_348397958.1">
    <property type="nucleotide sequence ID" value="NZ_CP136600.1"/>
</dbReference>
<feature type="transmembrane region" description="Helical" evidence="1">
    <location>
        <begin position="12"/>
        <end position="30"/>
    </location>
</feature>
<dbReference type="Proteomes" id="UP001301442">
    <property type="component" value="Chromosome"/>
</dbReference>
<reference evidence="3 4" key="1">
    <citation type="submission" date="2023-09" db="EMBL/GenBank/DDBJ databases">
        <authorList>
            <person name="Qi X."/>
        </authorList>
    </citation>
    <scope>NUCLEOTIDE SEQUENCE [LARGE SCALE GENOMIC DNA]</scope>
    <source>
        <strain evidence="3 4">S1-1</strain>
    </source>
</reference>
<organism evidence="3 4">
    <name type="scientific">Thalassotalea fonticola</name>
    <dbReference type="NCBI Taxonomy" id="3065649"/>
    <lineage>
        <taxon>Bacteria</taxon>
        <taxon>Pseudomonadati</taxon>
        <taxon>Pseudomonadota</taxon>
        <taxon>Gammaproteobacteria</taxon>
        <taxon>Alteromonadales</taxon>
        <taxon>Colwelliaceae</taxon>
        <taxon>Thalassotalea</taxon>
    </lineage>
</organism>
<keyword evidence="1" id="KW-0812">Transmembrane</keyword>
<keyword evidence="1" id="KW-0472">Membrane</keyword>
<gene>
    <name evidence="3" type="ORF">RI844_08200</name>
</gene>
<evidence type="ECO:0000256" key="1">
    <source>
        <dbReference type="SAM" id="Phobius"/>
    </source>
</evidence>
<protein>
    <submittedName>
        <fullName evidence="3">Pilus assembly protein</fullName>
    </submittedName>
</protein>
<dbReference type="EMBL" id="CP136600">
    <property type="protein sequence ID" value="WOH39191.1"/>
    <property type="molecule type" value="Genomic_DNA"/>
</dbReference>
<evidence type="ECO:0000313" key="3">
    <source>
        <dbReference type="EMBL" id="WOH39191.1"/>
    </source>
</evidence>
<dbReference type="Pfam" id="PF07811">
    <property type="entry name" value="TadE"/>
    <property type="match status" value="1"/>
</dbReference>
<evidence type="ECO:0000259" key="2">
    <source>
        <dbReference type="Pfam" id="PF07811"/>
    </source>
</evidence>
<evidence type="ECO:0000313" key="4">
    <source>
        <dbReference type="Proteomes" id="UP001301442"/>
    </source>
</evidence>
<proteinExistence type="predicted"/>
<feature type="domain" description="TadE-like" evidence="2">
    <location>
        <begin position="9"/>
        <end position="51"/>
    </location>
</feature>
<accession>A0ABZ0GTW7</accession>
<keyword evidence="4" id="KW-1185">Reference proteome</keyword>
<dbReference type="InterPro" id="IPR012495">
    <property type="entry name" value="TadE-like_dom"/>
</dbReference>
<name>A0ABZ0GTW7_9GAMM</name>
<sequence>MKQLKKHQGMYTVEFAIVGSLFFLIFFAALEISRLLFTWNILTEVSRRGARLATVCNLLSDTSDLTSITEPLGVTNLASFGNISMIPNLTADNLNITYLDIDGVPATAIHEIRLVRAEIIDYQHELIIPGLFLTLNSPTFSTTLVSESLGAIPGVGYTTCI</sequence>
<keyword evidence="1" id="KW-1133">Transmembrane helix</keyword>